<dbReference type="EC" id="3.2.1.17" evidence="7"/>
<feature type="compositionally biased region" description="Polar residues" evidence="8">
    <location>
        <begin position="23"/>
        <end position="52"/>
    </location>
</feature>
<keyword evidence="2 7" id="KW-0929">Antimicrobial</keyword>
<feature type="compositionally biased region" description="Basic residues" evidence="8">
    <location>
        <begin position="56"/>
        <end position="73"/>
    </location>
</feature>
<organism evidence="9 10">
    <name type="scientific">Qipengyuania profundimaris</name>
    <dbReference type="NCBI Taxonomy" id="3067652"/>
    <lineage>
        <taxon>Bacteria</taxon>
        <taxon>Pseudomonadati</taxon>
        <taxon>Pseudomonadota</taxon>
        <taxon>Alphaproteobacteria</taxon>
        <taxon>Sphingomonadales</taxon>
        <taxon>Erythrobacteraceae</taxon>
        <taxon>Qipengyuania</taxon>
    </lineage>
</organism>
<keyword evidence="6 7" id="KW-0326">Glycosidase</keyword>
<dbReference type="Proteomes" id="UP001240639">
    <property type="component" value="Unassembled WGS sequence"/>
</dbReference>
<dbReference type="RefSeq" id="WP_305932879.1">
    <property type="nucleotide sequence ID" value="NZ_JAVAIM010000001.1"/>
</dbReference>
<dbReference type="CDD" id="cd00737">
    <property type="entry name" value="lyz_endolysin_autolysin"/>
    <property type="match status" value="1"/>
</dbReference>
<keyword evidence="4 7" id="KW-0378">Hydrolase</keyword>
<evidence type="ECO:0000256" key="3">
    <source>
        <dbReference type="ARBA" id="ARBA00022638"/>
    </source>
</evidence>
<dbReference type="InterPro" id="IPR033907">
    <property type="entry name" value="Endolysin_autolysin"/>
</dbReference>
<evidence type="ECO:0000256" key="6">
    <source>
        <dbReference type="ARBA" id="ARBA00023295"/>
    </source>
</evidence>
<feature type="region of interest" description="Disordered" evidence="8">
    <location>
        <begin position="1"/>
        <end position="85"/>
    </location>
</feature>
<comment type="catalytic activity">
    <reaction evidence="1 7">
        <text>Hydrolysis of (1-&gt;4)-beta-linkages between N-acetylmuramic acid and N-acetyl-D-glucosamine residues in a peptidoglycan and between N-acetyl-D-glucosamine residues in chitodextrins.</text>
        <dbReference type="EC" id="3.2.1.17"/>
    </reaction>
</comment>
<evidence type="ECO:0000256" key="1">
    <source>
        <dbReference type="ARBA" id="ARBA00000632"/>
    </source>
</evidence>
<evidence type="ECO:0000256" key="5">
    <source>
        <dbReference type="ARBA" id="ARBA00023200"/>
    </source>
</evidence>
<evidence type="ECO:0000256" key="8">
    <source>
        <dbReference type="SAM" id="MobiDB-lite"/>
    </source>
</evidence>
<dbReference type="InterPro" id="IPR034690">
    <property type="entry name" value="Endolysin_T4_type"/>
</dbReference>
<gene>
    <name evidence="9" type="ORF">Q9K02_10665</name>
</gene>
<evidence type="ECO:0000256" key="4">
    <source>
        <dbReference type="ARBA" id="ARBA00022801"/>
    </source>
</evidence>
<keyword evidence="3 7" id="KW-0081">Bacteriolytic enzyme</keyword>
<comment type="caution">
    <text evidence="9">The sequence shown here is derived from an EMBL/GenBank/DDBJ whole genome shotgun (WGS) entry which is preliminary data.</text>
</comment>
<reference evidence="9 10" key="1">
    <citation type="submission" date="2023-08" db="EMBL/GenBank/DDBJ databases">
        <title>genomic of G39.</title>
        <authorList>
            <person name="Wang Y."/>
        </authorList>
    </citation>
    <scope>NUCLEOTIDE SEQUENCE [LARGE SCALE GENOMIC DNA]</scope>
    <source>
        <strain evidence="9 10">G39</strain>
    </source>
</reference>
<accession>A0ABT9HR14</accession>
<dbReference type="PANTHER" id="PTHR38107">
    <property type="match status" value="1"/>
</dbReference>
<dbReference type="Pfam" id="PF00959">
    <property type="entry name" value="Phage_lysozyme"/>
    <property type="match status" value="1"/>
</dbReference>
<dbReference type="HAMAP" id="MF_04110">
    <property type="entry name" value="ENDOLYSIN_T4"/>
    <property type="match status" value="1"/>
</dbReference>
<evidence type="ECO:0000256" key="7">
    <source>
        <dbReference type="RuleBase" id="RU003788"/>
    </source>
</evidence>
<evidence type="ECO:0000313" key="10">
    <source>
        <dbReference type="Proteomes" id="UP001240639"/>
    </source>
</evidence>
<name>A0ABT9HR14_9SPHN</name>
<sequence>MTGTNRQNQDIRKRSPKLEQLLQELNSPLDQSGWQKRPSTQNPGEPENSSNPVKRLLSKRRHRSDLKRARRAAQKAFGVKPRHSARRHATMMLTAGAVGLTAFTGPQLSGTKQKAPVAATSVDADGVEVRKPAALLKTSEDFKQALIQEEGVRYTVYRDVAGYPTVGVGHLVEPEDNLRVGDTISENRAMAFLTADLAEAERGVRKLVGSLPLYQHEFDALVDLVYNVGIGNVSPERSPRLNAAIDAGDYDEVASQLDYTHAGGAVARGLEFRSERRAAIFAEADYEDPREIGSSSANA</sequence>
<dbReference type="Gene3D" id="1.10.530.40">
    <property type="match status" value="1"/>
</dbReference>
<dbReference type="InterPro" id="IPR002196">
    <property type="entry name" value="Glyco_hydro_24"/>
</dbReference>
<proteinExistence type="inferred from homology"/>
<dbReference type="EMBL" id="JAVAIM010000001">
    <property type="protein sequence ID" value="MDP4575599.1"/>
    <property type="molecule type" value="Genomic_DNA"/>
</dbReference>
<evidence type="ECO:0000256" key="2">
    <source>
        <dbReference type="ARBA" id="ARBA00022529"/>
    </source>
</evidence>
<comment type="similarity">
    <text evidence="7">Belongs to the glycosyl hydrolase 24 family.</text>
</comment>
<dbReference type="SUPFAM" id="SSF53955">
    <property type="entry name" value="Lysozyme-like"/>
    <property type="match status" value="1"/>
</dbReference>
<dbReference type="PANTHER" id="PTHR38107:SF3">
    <property type="entry name" value="LYSOZYME RRRD-RELATED"/>
    <property type="match status" value="1"/>
</dbReference>
<evidence type="ECO:0000313" key="9">
    <source>
        <dbReference type="EMBL" id="MDP4575599.1"/>
    </source>
</evidence>
<keyword evidence="10" id="KW-1185">Reference proteome</keyword>
<dbReference type="InterPro" id="IPR023347">
    <property type="entry name" value="Lysozyme_dom_sf"/>
</dbReference>
<dbReference type="InterPro" id="IPR051018">
    <property type="entry name" value="Bacteriophage_GH24"/>
</dbReference>
<keyword evidence="5" id="KW-1035">Host cytoplasm</keyword>
<protein>
    <recommendedName>
        <fullName evidence="7">Lysozyme</fullName>
        <ecNumber evidence="7">3.2.1.17</ecNumber>
    </recommendedName>
</protein>
<dbReference type="InterPro" id="IPR023346">
    <property type="entry name" value="Lysozyme-like_dom_sf"/>
</dbReference>